<proteinExistence type="inferred from homology"/>
<name>A0A426TY20_9CHLR</name>
<accession>A0A426TY20</accession>
<keyword evidence="2" id="KW-1133">Transmembrane helix</keyword>
<dbReference type="EMBL" id="RSAS01000501">
    <property type="protein sequence ID" value="RRR70712.1"/>
    <property type="molecule type" value="Genomic_DNA"/>
</dbReference>
<keyword evidence="2" id="KW-0472">Membrane</keyword>
<dbReference type="SUPFAM" id="SSF82171">
    <property type="entry name" value="DPP6 N-terminal domain-like"/>
    <property type="match status" value="1"/>
</dbReference>
<dbReference type="PANTHER" id="PTHR36842">
    <property type="entry name" value="PROTEIN TOLB HOMOLOG"/>
    <property type="match status" value="1"/>
</dbReference>
<dbReference type="AlphaFoldDB" id="A0A426TY20"/>
<evidence type="ECO:0000313" key="4">
    <source>
        <dbReference type="Proteomes" id="UP000280307"/>
    </source>
</evidence>
<gene>
    <name evidence="3" type="ORF">EI684_12795</name>
</gene>
<sequence length="730" mass="79534">MQLPKFLRSAMPLMLVWLLLGLIGLEGATSSPYHTVAHAAQPNQQALGLVYSSAGRHYMVDLAQQRSVPIGPAPPRGSVRGSGASLFSIKLSDTHQAERPFFTIVQTDAESRQITELGGHDSFYAQFPEILHLYTYTHAEMPLAPLVLSSDGRHVLFTACYPGMGESAICDPFQFDLITQTFSRLEGMRFYDTRTWLNPDGERALDAWKLACSGQFVRTNQEAVLLSGMPTSVAWLDDQRFVYSRYVCESIFTGPTPGFEPSYDLVLAATDGSDERVLVSGMLARELTLAPDQEQLAFITSDPGMLGRDSDALWVVNFDGSNLRRIMDVPEDATDLRWDMPVPPTMQRDVTAPTLPTFGAIAYLHEGNISLLDLATGQSTPLVNDGSVGSPGMYGGAQVAWSPDGQQLAYASNRAGDYDIYLLDLATETETPISTDPQDEFLPTFAPDGTLLFVRILAVEEGSGVTWSLIRYTPDGELSADAPQATREPIRLDALDSESAALVSYSRVFGYLDSGAPELVWDHDYYACPSPGGVGQVFDAQWSHDKRRLAVLAADCWPTDTSWRWQWNNAIFLVDPSDPSAPPQRLPLNHGWLTALAWAPDGAWLVVAQDAEVVHTGPGMRPEGLWLINLEAGEGQQISPIGQRPAWRPLTPEQAMALEATPNVQPTDILSPTVEREAAGGSLASDTSQNTTAQLGDQFALAAAIFVFVIVMGSGIGVGLLIWLLVGRRK</sequence>
<dbReference type="InterPro" id="IPR011042">
    <property type="entry name" value="6-blade_b-propeller_TolB-like"/>
</dbReference>
<dbReference type="SUPFAM" id="SSF69304">
    <property type="entry name" value="Tricorn protease N-terminal domain"/>
    <property type="match status" value="1"/>
</dbReference>
<reference evidence="3 4" key="1">
    <citation type="submission" date="2018-12" db="EMBL/GenBank/DDBJ databases">
        <title>Genome Sequence of Candidatus Viridilinea halotolerans isolated from saline sulfide-rich spring.</title>
        <authorList>
            <person name="Grouzdev D.S."/>
            <person name="Burganskaya E.I."/>
            <person name="Krutkina M.S."/>
            <person name="Sukhacheva M.V."/>
            <person name="Gorlenko V.M."/>
        </authorList>
    </citation>
    <scope>NUCLEOTIDE SEQUENCE [LARGE SCALE GENOMIC DNA]</scope>
    <source>
        <strain evidence="3">Chok-6</strain>
    </source>
</reference>
<dbReference type="Proteomes" id="UP000280307">
    <property type="component" value="Unassembled WGS sequence"/>
</dbReference>
<comment type="caution">
    <text evidence="3">The sequence shown here is derived from an EMBL/GenBank/DDBJ whole genome shotgun (WGS) entry which is preliminary data.</text>
</comment>
<comment type="similarity">
    <text evidence="1">Belongs to the TolB family.</text>
</comment>
<dbReference type="Gene3D" id="2.120.10.30">
    <property type="entry name" value="TolB, C-terminal domain"/>
    <property type="match status" value="3"/>
</dbReference>
<feature type="transmembrane region" description="Helical" evidence="2">
    <location>
        <begin position="699"/>
        <end position="726"/>
    </location>
</feature>
<evidence type="ECO:0000256" key="2">
    <source>
        <dbReference type="SAM" id="Phobius"/>
    </source>
</evidence>
<protein>
    <submittedName>
        <fullName evidence="3">Uncharacterized protein</fullName>
    </submittedName>
</protein>
<dbReference type="Pfam" id="PF07676">
    <property type="entry name" value="PD40"/>
    <property type="match status" value="2"/>
</dbReference>
<evidence type="ECO:0000313" key="3">
    <source>
        <dbReference type="EMBL" id="RRR70712.1"/>
    </source>
</evidence>
<dbReference type="PANTHER" id="PTHR36842:SF1">
    <property type="entry name" value="PROTEIN TOLB"/>
    <property type="match status" value="1"/>
</dbReference>
<keyword evidence="2" id="KW-0812">Transmembrane</keyword>
<organism evidence="3 4">
    <name type="scientific">Candidatus Viridilinea halotolerans</name>
    <dbReference type="NCBI Taxonomy" id="2491704"/>
    <lineage>
        <taxon>Bacteria</taxon>
        <taxon>Bacillati</taxon>
        <taxon>Chloroflexota</taxon>
        <taxon>Chloroflexia</taxon>
        <taxon>Chloroflexales</taxon>
        <taxon>Chloroflexineae</taxon>
        <taxon>Oscillochloridaceae</taxon>
        <taxon>Candidatus Viridilinea</taxon>
    </lineage>
</organism>
<evidence type="ECO:0000256" key="1">
    <source>
        <dbReference type="ARBA" id="ARBA00009820"/>
    </source>
</evidence>
<dbReference type="InterPro" id="IPR011659">
    <property type="entry name" value="WD40"/>
</dbReference>